<protein>
    <submittedName>
        <fullName evidence="1">Uncharacterized protein</fullName>
    </submittedName>
</protein>
<dbReference type="AlphaFoldDB" id="A0A498J3Q0"/>
<accession>A0A498J3Q0</accession>
<evidence type="ECO:0000313" key="1">
    <source>
        <dbReference type="EMBL" id="RXH88934.1"/>
    </source>
</evidence>
<reference evidence="1 2" key="1">
    <citation type="submission" date="2018-10" db="EMBL/GenBank/DDBJ databases">
        <title>A high-quality apple genome assembly.</title>
        <authorList>
            <person name="Hu J."/>
        </authorList>
    </citation>
    <scope>NUCLEOTIDE SEQUENCE [LARGE SCALE GENOMIC DNA]</scope>
    <source>
        <strain evidence="2">cv. HFTH1</strain>
        <tissue evidence="1">Young leaf</tissue>
    </source>
</reference>
<comment type="caution">
    <text evidence="1">The sequence shown here is derived from an EMBL/GenBank/DDBJ whole genome shotgun (WGS) entry which is preliminary data.</text>
</comment>
<gene>
    <name evidence="1" type="ORF">DVH24_000533</name>
</gene>
<keyword evidence="2" id="KW-1185">Reference proteome</keyword>
<name>A0A498J3Q0_MALDO</name>
<evidence type="ECO:0000313" key="2">
    <source>
        <dbReference type="Proteomes" id="UP000290289"/>
    </source>
</evidence>
<organism evidence="1 2">
    <name type="scientific">Malus domestica</name>
    <name type="common">Apple</name>
    <name type="synonym">Pyrus malus</name>
    <dbReference type="NCBI Taxonomy" id="3750"/>
    <lineage>
        <taxon>Eukaryota</taxon>
        <taxon>Viridiplantae</taxon>
        <taxon>Streptophyta</taxon>
        <taxon>Embryophyta</taxon>
        <taxon>Tracheophyta</taxon>
        <taxon>Spermatophyta</taxon>
        <taxon>Magnoliopsida</taxon>
        <taxon>eudicotyledons</taxon>
        <taxon>Gunneridae</taxon>
        <taxon>Pentapetalae</taxon>
        <taxon>rosids</taxon>
        <taxon>fabids</taxon>
        <taxon>Rosales</taxon>
        <taxon>Rosaceae</taxon>
        <taxon>Amygdaloideae</taxon>
        <taxon>Maleae</taxon>
        <taxon>Malus</taxon>
    </lineage>
</organism>
<sequence length="91" mass="9647">MEILLNPGRRTPTELQAQEYGQNSVFRTLHYASLNLQNTTEAPSTSSSINKAIGGASISGKKPKVGISASLSMSSCGGSGIRRIVKKLIKI</sequence>
<dbReference type="EMBL" id="RDQH01000335">
    <property type="protein sequence ID" value="RXH88934.1"/>
    <property type="molecule type" value="Genomic_DNA"/>
</dbReference>
<dbReference type="Proteomes" id="UP000290289">
    <property type="component" value="Chromosome 9"/>
</dbReference>
<proteinExistence type="predicted"/>